<comment type="caution">
    <text evidence="2">The sequence shown here is derived from an EMBL/GenBank/DDBJ whole genome shotgun (WGS) entry which is preliminary data.</text>
</comment>
<feature type="region of interest" description="Disordered" evidence="1">
    <location>
        <begin position="64"/>
        <end position="83"/>
    </location>
</feature>
<dbReference type="Proteomes" id="UP001054945">
    <property type="component" value="Unassembled WGS sequence"/>
</dbReference>
<accession>A0AAV4TXZ7</accession>
<dbReference type="EMBL" id="BPLR01011927">
    <property type="protein sequence ID" value="GIY50026.1"/>
    <property type="molecule type" value="Genomic_DNA"/>
</dbReference>
<sequence length="83" mass="9037">MEVLPAYGLIVSMPGIRMRGFCPMAGCPKGLVGFPKISQAIHLVIPTYEVYEVDSSSEFQREKGDRIAHACSSSKGHSEIDPL</sequence>
<evidence type="ECO:0000313" key="3">
    <source>
        <dbReference type="Proteomes" id="UP001054945"/>
    </source>
</evidence>
<protein>
    <submittedName>
        <fullName evidence="2">Uncharacterized protein</fullName>
    </submittedName>
</protein>
<evidence type="ECO:0000313" key="2">
    <source>
        <dbReference type="EMBL" id="GIY50026.1"/>
    </source>
</evidence>
<name>A0AAV4TXZ7_CAEEX</name>
<keyword evidence="3" id="KW-1185">Reference proteome</keyword>
<dbReference type="AlphaFoldDB" id="A0AAV4TXZ7"/>
<reference evidence="2 3" key="1">
    <citation type="submission" date="2021-06" db="EMBL/GenBank/DDBJ databases">
        <title>Caerostris extrusa draft genome.</title>
        <authorList>
            <person name="Kono N."/>
            <person name="Arakawa K."/>
        </authorList>
    </citation>
    <scope>NUCLEOTIDE SEQUENCE [LARGE SCALE GENOMIC DNA]</scope>
</reference>
<evidence type="ECO:0000256" key="1">
    <source>
        <dbReference type="SAM" id="MobiDB-lite"/>
    </source>
</evidence>
<organism evidence="2 3">
    <name type="scientific">Caerostris extrusa</name>
    <name type="common">Bark spider</name>
    <name type="synonym">Caerostris bankana</name>
    <dbReference type="NCBI Taxonomy" id="172846"/>
    <lineage>
        <taxon>Eukaryota</taxon>
        <taxon>Metazoa</taxon>
        <taxon>Ecdysozoa</taxon>
        <taxon>Arthropoda</taxon>
        <taxon>Chelicerata</taxon>
        <taxon>Arachnida</taxon>
        <taxon>Araneae</taxon>
        <taxon>Araneomorphae</taxon>
        <taxon>Entelegynae</taxon>
        <taxon>Araneoidea</taxon>
        <taxon>Araneidae</taxon>
        <taxon>Caerostris</taxon>
    </lineage>
</organism>
<proteinExistence type="predicted"/>
<gene>
    <name evidence="2" type="ORF">CEXT_804361</name>
</gene>